<dbReference type="EMBL" id="FOJI01000015">
    <property type="protein sequence ID" value="SEW39414.1"/>
    <property type="molecule type" value="Genomic_DNA"/>
</dbReference>
<gene>
    <name evidence="1" type="ORF">SAMN05421659_1152</name>
</gene>
<dbReference type="Gene3D" id="3.10.20.30">
    <property type="match status" value="1"/>
</dbReference>
<sequence length="77" mass="8520">MGINMIEVRLFATFREGRQKIVCLEVDQFNTITKVLDYFQIPHEEVAICLVNGAHSKLDTSLKDGDVIALFPPVGGG</sequence>
<evidence type="ECO:0000313" key="2">
    <source>
        <dbReference type="Proteomes" id="UP000199701"/>
    </source>
</evidence>
<dbReference type="Proteomes" id="UP000199701">
    <property type="component" value="Unassembled WGS sequence"/>
</dbReference>
<name>A0A1I0REX1_9FIRM</name>
<dbReference type="AlphaFoldDB" id="A0A1I0REX1"/>
<proteinExistence type="predicted"/>
<dbReference type="InterPro" id="IPR012675">
    <property type="entry name" value="Beta-grasp_dom_sf"/>
</dbReference>
<dbReference type="InterPro" id="IPR016155">
    <property type="entry name" value="Mopterin_synth/thiamin_S_b"/>
</dbReference>
<evidence type="ECO:0000313" key="1">
    <source>
        <dbReference type="EMBL" id="SEW39414.1"/>
    </source>
</evidence>
<dbReference type="InterPro" id="IPR003749">
    <property type="entry name" value="ThiS/MoaD-like"/>
</dbReference>
<accession>A0A1I0REX1</accession>
<organism evidence="1 2">
    <name type="scientific">[Clostridium] fimetarium</name>
    <dbReference type="NCBI Taxonomy" id="99656"/>
    <lineage>
        <taxon>Bacteria</taxon>
        <taxon>Bacillati</taxon>
        <taxon>Bacillota</taxon>
        <taxon>Clostridia</taxon>
        <taxon>Lachnospirales</taxon>
        <taxon>Lachnospiraceae</taxon>
    </lineage>
</organism>
<dbReference type="Pfam" id="PF02597">
    <property type="entry name" value="ThiS"/>
    <property type="match status" value="1"/>
</dbReference>
<reference evidence="1 2" key="1">
    <citation type="submission" date="2016-10" db="EMBL/GenBank/DDBJ databases">
        <authorList>
            <person name="de Groot N.N."/>
        </authorList>
    </citation>
    <scope>NUCLEOTIDE SEQUENCE [LARGE SCALE GENOMIC DNA]</scope>
    <source>
        <strain evidence="1 2">DSM 9179</strain>
    </source>
</reference>
<dbReference type="SUPFAM" id="SSF54285">
    <property type="entry name" value="MoaD/ThiS"/>
    <property type="match status" value="1"/>
</dbReference>
<keyword evidence="2" id="KW-1185">Reference proteome</keyword>
<dbReference type="CDD" id="cd17040">
    <property type="entry name" value="Ubl_MoaD_like"/>
    <property type="match status" value="1"/>
</dbReference>
<protein>
    <submittedName>
        <fullName evidence="1">Molybdopterin converting factor, small subunit</fullName>
    </submittedName>
</protein>
<dbReference type="STRING" id="99656.SAMN05421659_1152"/>